<accession>A0A0C9U5C9</accession>
<dbReference type="InterPro" id="IPR045339">
    <property type="entry name" value="DUF6534"/>
</dbReference>
<dbReference type="Proteomes" id="UP000054279">
    <property type="component" value="Unassembled WGS sequence"/>
</dbReference>
<feature type="domain" description="DUF6534" evidence="2">
    <location>
        <begin position="116"/>
        <end position="201"/>
    </location>
</feature>
<name>A0A0C9U5C9_SPHS4</name>
<dbReference type="PANTHER" id="PTHR40465:SF1">
    <property type="entry name" value="DUF6534 DOMAIN-CONTAINING PROTEIN"/>
    <property type="match status" value="1"/>
</dbReference>
<dbReference type="Pfam" id="PF20152">
    <property type="entry name" value="DUF6534"/>
    <property type="match status" value="1"/>
</dbReference>
<reference evidence="3 4" key="1">
    <citation type="submission" date="2014-06" db="EMBL/GenBank/DDBJ databases">
        <title>Evolutionary Origins and Diversification of the Mycorrhizal Mutualists.</title>
        <authorList>
            <consortium name="DOE Joint Genome Institute"/>
            <consortium name="Mycorrhizal Genomics Consortium"/>
            <person name="Kohler A."/>
            <person name="Kuo A."/>
            <person name="Nagy L.G."/>
            <person name="Floudas D."/>
            <person name="Copeland A."/>
            <person name="Barry K.W."/>
            <person name="Cichocki N."/>
            <person name="Veneault-Fourrey C."/>
            <person name="LaButti K."/>
            <person name="Lindquist E.A."/>
            <person name="Lipzen A."/>
            <person name="Lundell T."/>
            <person name="Morin E."/>
            <person name="Murat C."/>
            <person name="Riley R."/>
            <person name="Ohm R."/>
            <person name="Sun H."/>
            <person name="Tunlid A."/>
            <person name="Henrissat B."/>
            <person name="Grigoriev I.V."/>
            <person name="Hibbett D.S."/>
            <person name="Martin F."/>
        </authorList>
    </citation>
    <scope>NUCLEOTIDE SEQUENCE [LARGE SCALE GENOMIC DNA]</scope>
    <source>
        <strain evidence="3 4">SS14</strain>
    </source>
</reference>
<evidence type="ECO:0000313" key="3">
    <source>
        <dbReference type="EMBL" id="KIJ29434.1"/>
    </source>
</evidence>
<dbReference type="AlphaFoldDB" id="A0A0C9U5C9"/>
<feature type="transmembrane region" description="Helical" evidence="1">
    <location>
        <begin position="176"/>
        <end position="197"/>
    </location>
</feature>
<keyword evidence="4" id="KW-1185">Reference proteome</keyword>
<evidence type="ECO:0000256" key="1">
    <source>
        <dbReference type="SAM" id="Phobius"/>
    </source>
</evidence>
<dbReference type="EMBL" id="KN837283">
    <property type="protein sequence ID" value="KIJ29434.1"/>
    <property type="molecule type" value="Genomic_DNA"/>
</dbReference>
<sequence length="262" mass="28510">MTAGIYRFLITDFLNPFALPSGGPGSAEVFVYVQSLLLACTALMIQLFFCWRIWMLSANAFEIPQRIAFTALTTILAMFSFGTNVDLAVKGFDHRLLMGNTPDFILAYKLSTGSQVAFDVMVTIAMTLSLRRARSGIARTDHVVTLITLFTVNTNLLTTLLSISALVTFLTLPSATVYGGIGFLLGRTYFNSFLAVLNSRDFLSEKLNGATSFSTGFSRHKAVVKFSHSNSRTAETSATAGGFDISSVDIPSFNKEPMIGEV</sequence>
<organism evidence="3 4">
    <name type="scientific">Sphaerobolus stellatus (strain SS14)</name>
    <dbReference type="NCBI Taxonomy" id="990650"/>
    <lineage>
        <taxon>Eukaryota</taxon>
        <taxon>Fungi</taxon>
        <taxon>Dikarya</taxon>
        <taxon>Basidiomycota</taxon>
        <taxon>Agaricomycotina</taxon>
        <taxon>Agaricomycetes</taxon>
        <taxon>Phallomycetidae</taxon>
        <taxon>Geastrales</taxon>
        <taxon>Sphaerobolaceae</taxon>
        <taxon>Sphaerobolus</taxon>
    </lineage>
</organism>
<dbReference type="OrthoDB" id="2535105at2759"/>
<keyword evidence="1" id="KW-0472">Membrane</keyword>
<dbReference type="HOGENOM" id="CLU_1062335_0_0_1"/>
<keyword evidence="1" id="KW-1133">Transmembrane helix</keyword>
<feature type="transmembrane region" description="Helical" evidence="1">
    <location>
        <begin position="142"/>
        <end position="170"/>
    </location>
</feature>
<keyword evidence="1" id="KW-0812">Transmembrane</keyword>
<feature type="transmembrane region" description="Helical" evidence="1">
    <location>
        <begin position="29"/>
        <end position="55"/>
    </location>
</feature>
<dbReference type="PANTHER" id="PTHR40465">
    <property type="entry name" value="CHROMOSOME 1, WHOLE GENOME SHOTGUN SEQUENCE"/>
    <property type="match status" value="1"/>
</dbReference>
<feature type="transmembrane region" description="Helical" evidence="1">
    <location>
        <begin position="67"/>
        <end position="85"/>
    </location>
</feature>
<evidence type="ECO:0000259" key="2">
    <source>
        <dbReference type="Pfam" id="PF20152"/>
    </source>
</evidence>
<gene>
    <name evidence="3" type="ORF">M422DRAFT_36959</name>
</gene>
<proteinExistence type="predicted"/>
<protein>
    <recommendedName>
        <fullName evidence="2">DUF6534 domain-containing protein</fullName>
    </recommendedName>
</protein>
<evidence type="ECO:0000313" key="4">
    <source>
        <dbReference type="Proteomes" id="UP000054279"/>
    </source>
</evidence>
<feature type="transmembrane region" description="Helical" evidence="1">
    <location>
        <begin position="105"/>
        <end position="130"/>
    </location>
</feature>